<name>A0A918LKT0_STRGD</name>
<dbReference type="InterPro" id="IPR052750">
    <property type="entry name" value="GH18_Chitinase"/>
</dbReference>
<feature type="chain" id="PRO_5036767550" description="RlpA-like protein double-psi beta-barrel domain-containing protein" evidence="2">
    <location>
        <begin position="29"/>
        <end position="684"/>
    </location>
</feature>
<organism evidence="4 5">
    <name type="scientific">Streptomyces griseoviridis</name>
    <dbReference type="NCBI Taxonomy" id="45398"/>
    <lineage>
        <taxon>Bacteria</taxon>
        <taxon>Bacillati</taxon>
        <taxon>Actinomycetota</taxon>
        <taxon>Actinomycetes</taxon>
        <taxon>Kitasatosporales</taxon>
        <taxon>Streptomycetaceae</taxon>
        <taxon>Streptomyces</taxon>
    </lineage>
</organism>
<evidence type="ECO:0000256" key="2">
    <source>
        <dbReference type="SAM" id="SignalP"/>
    </source>
</evidence>
<dbReference type="InterPro" id="IPR017853">
    <property type="entry name" value="GH"/>
</dbReference>
<dbReference type="CDD" id="cd22273">
    <property type="entry name" value="DPBB_SPI-like"/>
    <property type="match status" value="1"/>
</dbReference>
<evidence type="ECO:0000259" key="3">
    <source>
        <dbReference type="Pfam" id="PF03330"/>
    </source>
</evidence>
<proteinExistence type="predicted"/>
<dbReference type="PANTHER" id="PTHR42976:SF1">
    <property type="entry name" value="GH18 DOMAIN-CONTAINING PROTEIN-RELATED"/>
    <property type="match status" value="1"/>
</dbReference>
<reference evidence="4" key="1">
    <citation type="journal article" date="2014" name="Int. J. Syst. Evol. Microbiol.">
        <title>Complete genome sequence of Corynebacterium casei LMG S-19264T (=DSM 44701T), isolated from a smear-ripened cheese.</title>
        <authorList>
            <consortium name="US DOE Joint Genome Institute (JGI-PGF)"/>
            <person name="Walter F."/>
            <person name="Albersmeier A."/>
            <person name="Kalinowski J."/>
            <person name="Ruckert C."/>
        </authorList>
    </citation>
    <scope>NUCLEOTIDE SEQUENCE</scope>
    <source>
        <strain evidence="4">JCM 4234</strain>
    </source>
</reference>
<sequence length="684" mass="70533">MPIRNRVIAGGAVAVVAVALGGVSLALADTPVSAEEIAGQMTYYNDKGYGACGTQVDAATEDLVAVSHEWWTSADPNQDPLCDGVSVQVSYGGKTITVPVKDMCPSCDSGHLDLSQSAFEQLAPLEKGLVEGITWKFVTEDGKDIAPPTGGEAPLATVSAFPSRYAAPYVETWKSPSVLEEARAAGLRYASLAFVLDGGGCKAALNGTTPVSDEGWLAAVTGLRGSGGEVIASFGGASGTELASGCDSVEALEAQYRSVVDAYGLSRIDFDIEGATLADMDANRRRNEALAALQKDVEGAGGHLDVQFTLPSGVDGLQADGVAMLQNAAESGLRVSLVNIMTMDYGSAVADMGQAAIDAATALHGQLGQIWPGKSEQELWAMQGNTPMIGVNDTPGETFTVEDASRLADFAVEKGIQQLSFWAVGRDKACPEAGGLSEDCSGTEQQAHEFLKIFNKVNTTAPGTGTATLPGGAVDPVPVSPSASPSATEEGTLRGGAVDPSPVAGMREGAVEASGSGSGSGSGKTISNAFTTGYTWFDNTPRGSAQISHPVVHDEAGGTGTWEDPITLAVGHVNEGGKDTLDYPAGTRFYFPKVRRYFIVEDACGDGGSPQDGPCHNLDSAPEGATTWLDMYVGGGSGDSESAADECLGKVTGLTTVIQDPADDLPVVEGPLFSNNRCTEIYDD</sequence>
<evidence type="ECO:0000313" key="5">
    <source>
        <dbReference type="Proteomes" id="UP000653493"/>
    </source>
</evidence>
<protein>
    <recommendedName>
        <fullName evidence="3">RlpA-like protein double-psi beta-barrel domain-containing protein</fullName>
    </recommendedName>
</protein>
<feature type="signal peptide" evidence="2">
    <location>
        <begin position="1"/>
        <end position="28"/>
    </location>
</feature>
<dbReference type="InterPro" id="IPR036908">
    <property type="entry name" value="RlpA-like_sf"/>
</dbReference>
<dbReference type="SUPFAM" id="SSF50685">
    <property type="entry name" value="Barwin-like endoglucanases"/>
    <property type="match status" value="1"/>
</dbReference>
<dbReference type="GO" id="GO:0004867">
    <property type="term" value="F:serine-type endopeptidase inhibitor activity"/>
    <property type="evidence" value="ECO:0007669"/>
    <property type="project" value="InterPro"/>
</dbReference>
<dbReference type="SUPFAM" id="SSF51445">
    <property type="entry name" value="(Trans)glycosidases"/>
    <property type="match status" value="1"/>
</dbReference>
<dbReference type="CDD" id="cd06543">
    <property type="entry name" value="GH18_PF-ChiA-like"/>
    <property type="match status" value="1"/>
</dbReference>
<dbReference type="Gene3D" id="3.20.20.80">
    <property type="entry name" value="Glycosidases"/>
    <property type="match status" value="1"/>
</dbReference>
<evidence type="ECO:0000256" key="1">
    <source>
        <dbReference type="SAM" id="MobiDB-lite"/>
    </source>
</evidence>
<dbReference type="InterPro" id="IPR009009">
    <property type="entry name" value="RlpA-like_DPBB"/>
</dbReference>
<dbReference type="AlphaFoldDB" id="A0A918LKT0"/>
<reference evidence="4" key="2">
    <citation type="submission" date="2020-09" db="EMBL/GenBank/DDBJ databases">
        <authorList>
            <person name="Sun Q."/>
            <person name="Ohkuma M."/>
        </authorList>
    </citation>
    <scope>NUCLEOTIDE SEQUENCE</scope>
    <source>
        <strain evidence="4">JCM 4234</strain>
    </source>
</reference>
<dbReference type="Proteomes" id="UP000653493">
    <property type="component" value="Unassembled WGS sequence"/>
</dbReference>
<dbReference type="NCBIfam" id="NF041659">
    <property type="entry name" value="Papain_Inhib"/>
    <property type="match status" value="1"/>
</dbReference>
<keyword evidence="5" id="KW-1185">Reference proteome</keyword>
<dbReference type="PANTHER" id="PTHR42976">
    <property type="entry name" value="BIFUNCTIONAL CHITINASE/LYSOZYME-RELATED"/>
    <property type="match status" value="1"/>
</dbReference>
<accession>A0A918LKT0</accession>
<dbReference type="Gene3D" id="2.40.40.10">
    <property type="entry name" value="RlpA-like domain"/>
    <property type="match status" value="1"/>
</dbReference>
<comment type="caution">
    <text evidence="4">The sequence shown here is derived from an EMBL/GenBank/DDBJ whole genome shotgun (WGS) entry which is preliminary data.</text>
</comment>
<dbReference type="GO" id="GO:0004869">
    <property type="term" value="F:cysteine-type endopeptidase inhibitor activity"/>
    <property type="evidence" value="ECO:0007669"/>
    <property type="project" value="InterPro"/>
</dbReference>
<dbReference type="EMBL" id="BMSL01000027">
    <property type="protein sequence ID" value="GGS62734.1"/>
    <property type="molecule type" value="Genomic_DNA"/>
</dbReference>
<dbReference type="InterPro" id="IPR048197">
    <property type="entry name" value="Papain_inhib"/>
</dbReference>
<feature type="compositionally biased region" description="Low complexity" evidence="1">
    <location>
        <begin position="464"/>
        <end position="487"/>
    </location>
</feature>
<keyword evidence="2" id="KW-0732">Signal</keyword>
<evidence type="ECO:0000313" key="4">
    <source>
        <dbReference type="EMBL" id="GGS62734.1"/>
    </source>
</evidence>
<gene>
    <name evidence="4" type="ORF">GCM10010238_59760</name>
</gene>
<feature type="domain" description="RlpA-like protein double-psi beta-barrel" evidence="3">
    <location>
        <begin position="70"/>
        <end position="130"/>
    </location>
</feature>
<dbReference type="Pfam" id="PF03330">
    <property type="entry name" value="DPBB_1"/>
    <property type="match status" value="1"/>
</dbReference>
<feature type="region of interest" description="Disordered" evidence="1">
    <location>
        <begin position="464"/>
        <end position="504"/>
    </location>
</feature>